<dbReference type="InterPro" id="IPR006094">
    <property type="entry name" value="Oxid_FAD_bind_N"/>
</dbReference>
<keyword evidence="3" id="KW-0274">FAD</keyword>
<dbReference type="InterPro" id="IPR016169">
    <property type="entry name" value="FAD-bd_PCMH_sub2"/>
</dbReference>
<dbReference type="SUPFAM" id="SSF55103">
    <property type="entry name" value="FAD-linked oxidases, C-terminal domain"/>
    <property type="match status" value="1"/>
</dbReference>
<reference evidence="6" key="1">
    <citation type="journal article" date="2019" name="Int. J. Syst. Evol. Microbiol.">
        <title>The Global Catalogue of Microorganisms (GCM) 10K type strain sequencing project: providing services to taxonomists for standard genome sequencing and annotation.</title>
        <authorList>
            <consortium name="The Broad Institute Genomics Platform"/>
            <consortium name="The Broad Institute Genome Sequencing Center for Infectious Disease"/>
            <person name="Wu L."/>
            <person name="Ma J."/>
        </authorList>
    </citation>
    <scope>NUCLEOTIDE SEQUENCE [LARGE SCALE GENOMIC DNA]</scope>
    <source>
        <strain evidence="6">CCUG 51308</strain>
    </source>
</reference>
<gene>
    <name evidence="5" type="ORF">ACFQS8_01670</name>
</gene>
<dbReference type="PROSITE" id="PS51387">
    <property type="entry name" value="FAD_PCMH"/>
    <property type="match status" value="1"/>
</dbReference>
<evidence type="ECO:0000256" key="2">
    <source>
        <dbReference type="ARBA" id="ARBA00022630"/>
    </source>
</evidence>
<evidence type="ECO:0000256" key="3">
    <source>
        <dbReference type="ARBA" id="ARBA00022827"/>
    </source>
</evidence>
<comment type="similarity">
    <text evidence="1">Belongs to the FAD-binding oxidoreductase/transferase type 4 family.</text>
</comment>
<evidence type="ECO:0000313" key="5">
    <source>
        <dbReference type="EMBL" id="MFC7290312.1"/>
    </source>
</evidence>
<feature type="domain" description="FAD-binding PCMH-type" evidence="4">
    <location>
        <begin position="40"/>
        <end position="228"/>
    </location>
</feature>
<evidence type="ECO:0000259" key="4">
    <source>
        <dbReference type="PROSITE" id="PS51387"/>
    </source>
</evidence>
<dbReference type="PANTHER" id="PTHR11748">
    <property type="entry name" value="D-LACTATE DEHYDROGENASE"/>
    <property type="match status" value="1"/>
</dbReference>
<accession>A0ABW2IHF4</accession>
<dbReference type="InterPro" id="IPR036318">
    <property type="entry name" value="FAD-bd_PCMH-like_sf"/>
</dbReference>
<keyword evidence="6" id="KW-1185">Reference proteome</keyword>
<organism evidence="5 6">
    <name type="scientific">Hirschia litorea</name>
    <dbReference type="NCBI Taxonomy" id="1199156"/>
    <lineage>
        <taxon>Bacteria</taxon>
        <taxon>Pseudomonadati</taxon>
        <taxon>Pseudomonadota</taxon>
        <taxon>Alphaproteobacteria</taxon>
        <taxon>Hyphomonadales</taxon>
        <taxon>Hyphomonadaceae</taxon>
        <taxon>Hirschia</taxon>
    </lineage>
</organism>
<dbReference type="Pfam" id="PF01565">
    <property type="entry name" value="FAD_binding_4"/>
    <property type="match status" value="1"/>
</dbReference>
<dbReference type="EMBL" id="JBHTBR010000002">
    <property type="protein sequence ID" value="MFC7290312.1"/>
    <property type="molecule type" value="Genomic_DNA"/>
</dbReference>
<comment type="caution">
    <text evidence="5">The sequence shown here is derived from an EMBL/GenBank/DDBJ whole genome shotgun (WGS) entry which is preliminary data.</text>
</comment>
<dbReference type="Proteomes" id="UP001596492">
    <property type="component" value="Unassembled WGS sequence"/>
</dbReference>
<name>A0ABW2IHF4_9PROT</name>
<dbReference type="SUPFAM" id="SSF56176">
    <property type="entry name" value="FAD-binding/transporter-associated domain-like"/>
    <property type="match status" value="1"/>
</dbReference>
<dbReference type="PANTHER" id="PTHR11748:SF111">
    <property type="entry name" value="D-LACTATE DEHYDROGENASE, MITOCHONDRIAL-RELATED"/>
    <property type="match status" value="1"/>
</dbReference>
<evidence type="ECO:0000256" key="1">
    <source>
        <dbReference type="ARBA" id="ARBA00008000"/>
    </source>
</evidence>
<dbReference type="InterPro" id="IPR016166">
    <property type="entry name" value="FAD-bd_PCMH"/>
</dbReference>
<evidence type="ECO:0000313" key="6">
    <source>
        <dbReference type="Proteomes" id="UP001596492"/>
    </source>
</evidence>
<sequence length="528" mass="57254">MTNETSQTTEMSAALREVFSKAGCVDNANTIALMSQDIWSKGENAAFIATPENVEQLTQIVKLAHENGVALNPRGGGMSYTNGYTPDRKNVGLLDLSRLNKIIEINANDMYISVQAGVTWVQIDEALKPLGLRTPFWGPLSGLSSTIGGGLSQNNAFFGAGTYGPSTESVTSVTVVLADGTVVKTGSAGTNGGSPFWRHYGPDLTGLFLGDAGALGFKAEATFRLIPRPEFEDWASFEFKTQQDSARATAEVARQNIASEVFGFDPNLTKIRLKRASLLADVKTLGNVIKGQGSLLKGLKEGAKIALAGRDFVEANTWSLHFVVEGRSQAGVKEDMKRLRDIVAKHNAEETENSIPKIIRSNPFAPLNTILGPEGERWVPVHGIVPMSKAETVWDEIQAMFASRKDVFEKHKIETGYLTTTLSTNGFLIEPVFIWPEEIFAIHEATIEQSVLKKTKRHAPNPEVTALVADARKEVVAIFQKHGAAHFQIGRTYPYSQNRIADSQAMLEKIKAAIDPNGTVNPGSLGLG</sequence>
<protein>
    <submittedName>
        <fullName evidence="5">FAD-binding oxidoreductase</fullName>
    </submittedName>
</protein>
<keyword evidence="2" id="KW-0285">Flavoprotein</keyword>
<dbReference type="InterPro" id="IPR016164">
    <property type="entry name" value="FAD-linked_Oxase-like_C"/>
</dbReference>
<dbReference type="RefSeq" id="WP_382165103.1">
    <property type="nucleotide sequence ID" value="NZ_JBHTBR010000002.1"/>
</dbReference>
<proteinExistence type="inferred from homology"/>
<dbReference type="Gene3D" id="3.30.465.10">
    <property type="match status" value="1"/>
</dbReference>